<keyword evidence="4" id="KW-1185">Reference proteome</keyword>
<gene>
    <name evidence="3" type="ORF">SCHPADRAFT_230615</name>
</gene>
<dbReference type="AlphaFoldDB" id="A0A0H2S314"/>
<dbReference type="InterPro" id="IPR036249">
    <property type="entry name" value="Thioredoxin-like_sf"/>
</dbReference>
<dbReference type="EMBL" id="KQ085920">
    <property type="protein sequence ID" value="KLO16128.1"/>
    <property type="molecule type" value="Genomic_DNA"/>
</dbReference>
<evidence type="ECO:0000259" key="2">
    <source>
        <dbReference type="PROSITE" id="PS50404"/>
    </source>
</evidence>
<dbReference type="InterPro" id="IPR004045">
    <property type="entry name" value="Glutathione_S-Trfase_N"/>
</dbReference>
<protein>
    <submittedName>
        <fullName evidence="3">Thioredoxin-like protein</fullName>
    </submittedName>
</protein>
<evidence type="ECO:0000313" key="3">
    <source>
        <dbReference type="EMBL" id="KLO16128.1"/>
    </source>
</evidence>
<dbReference type="SUPFAM" id="SSF47616">
    <property type="entry name" value="GST C-terminal domain-like"/>
    <property type="match status" value="1"/>
</dbReference>
<dbReference type="PANTHER" id="PTHR44051">
    <property type="entry name" value="GLUTATHIONE S-TRANSFERASE-RELATED"/>
    <property type="match status" value="1"/>
</dbReference>
<dbReference type="CDD" id="cd03046">
    <property type="entry name" value="GST_N_GTT1_like"/>
    <property type="match status" value="1"/>
</dbReference>
<dbReference type="Proteomes" id="UP000053477">
    <property type="component" value="Unassembled WGS sequence"/>
</dbReference>
<reference evidence="3 4" key="1">
    <citation type="submission" date="2015-04" db="EMBL/GenBank/DDBJ databases">
        <title>Complete genome sequence of Schizopora paradoxa KUC8140, a cosmopolitan wood degrader in East Asia.</title>
        <authorList>
            <consortium name="DOE Joint Genome Institute"/>
            <person name="Min B."/>
            <person name="Park H."/>
            <person name="Jang Y."/>
            <person name="Kim J.-J."/>
            <person name="Kim K.H."/>
            <person name="Pangilinan J."/>
            <person name="Lipzen A."/>
            <person name="Riley R."/>
            <person name="Grigoriev I.V."/>
            <person name="Spatafora J.W."/>
            <person name="Choi I.-G."/>
        </authorList>
    </citation>
    <scope>NUCLEOTIDE SEQUENCE [LARGE SCALE GENOMIC DNA]</scope>
    <source>
        <strain evidence="3 4">KUC8140</strain>
    </source>
</reference>
<dbReference type="SUPFAM" id="SSF52833">
    <property type="entry name" value="Thioredoxin-like"/>
    <property type="match status" value="1"/>
</dbReference>
<dbReference type="Gene3D" id="1.20.1050.10">
    <property type="match status" value="1"/>
</dbReference>
<dbReference type="Pfam" id="PF02798">
    <property type="entry name" value="GST_N"/>
    <property type="match status" value="1"/>
</dbReference>
<dbReference type="PROSITE" id="PS50404">
    <property type="entry name" value="GST_NTER"/>
    <property type="match status" value="1"/>
</dbReference>
<dbReference type="InterPro" id="IPR036282">
    <property type="entry name" value="Glutathione-S-Trfase_C_sf"/>
</dbReference>
<dbReference type="FunCoup" id="A0A0H2S314">
    <property type="interactions" value="302"/>
</dbReference>
<sequence length="233" mass="26419">MEAKKDNHDEASTDNGGRSKIIVYHLNNSRSQSTLWLLVKLGLEYEIVKFQRTSEGVAPEDSKEIHPLGLFPIIKEGDMTLSESGAIIDKLTPTREGWIDNLFYSHYAEGTLMPILVNKLVFTLVPKRAPFFLRPLVKMIFGMLLNTLVEPRLKLHHDFIERHLEKSPSGWFAGAENPTAADFLMFLPMESMAARSANFGPKLQDFLTKVHDRPAYKRALSKGGEFDLKAFWA</sequence>
<dbReference type="Gene3D" id="3.40.30.10">
    <property type="entry name" value="Glutaredoxin"/>
    <property type="match status" value="1"/>
</dbReference>
<dbReference type="PANTHER" id="PTHR44051:SF9">
    <property type="entry name" value="GLUTATHIONE S-TRANSFERASE 1"/>
    <property type="match status" value="1"/>
</dbReference>
<accession>A0A0H2S314</accession>
<feature type="domain" description="GST N-terminal" evidence="2">
    <location>
        <begin position="18"/>
        <end position="99"/>
    </location>
</feature>
<dbReference type="STRING" id="27342.A0A0H2S314"/>
<proteinExistence type="inferred from homology"/>
<comment type="similarity">
    <text evidence="1">Belongs to the GST superfamily.</text>
</comment>
<evidence type="ECO:0000256" key="1">
    <source>
        <dbReference type="ARBA" id="ARBA00007409"/>
    </source>
</evidence>
<organism evidence="3 4">
    <name type="scientific">Schizopora paradoxa</name>
    <dbReference type="NCBI Taxonomy" id="27342"/>
    <lineage>
        <taxon>Eukaryota</taxon>
        <taxon>Fungi</taxon>
        <taxon>Dikarya</taxon>
        <taxon>Basidiomycota</taxon>
        <taxon>Agaricomycotina</taxon>
        <taxon>Agaricomycetes</taxon>
        <taxon>Hymenochaetales</taxon>
        <taxon>Schizoporaceae</taxon>
        <taxon>Schizopora</taxon>
    </lineage>
</organism>
<name>A0A0H2S314_9AGAM</name>
<evidence type="ECO:0000313" key="4">
    <source>
        <dbReference type="Proteomes" id="UP000053477"/>
    </source>
</evidence>
<dbReference type="OrthoDB" id="2098326at2759"/>
<dbReference type="InParanoid" id="A0A0H2S314"/>